<organism evidence="6 7">
    <name type="scientific">Iris pallida</name>
    <name type="common">Sweet iris</name>
    <dbReference type="NCBI Taxonomy" id="29817"/>
    <lineage>
        <taxon>Eukaryota</taxon>
        <taxon>Viridiplantae</taxon>
        <taxon>Streptophyta</taxon>
        <taxon>Embryophyta</taxon>
        <taxon>Tracheophyta</taxon>
        <taxon>Spermatophyta</taxon>
        <taxon>Magnoliopsida</taxon>
        <taxon>Liliopsida</taxon>
        <taxon>Asparagales</taxon>
        <taxon>Iridaceae</taxon>
        <taxon>Iridoideae</taxon>
        <taxon>Irideae</taxon>
        <taxon>Iris</taxon>
    </lineage>
</organism>
<protein>
    <submittedName>
        <fullName evidence="6">Proline-, glutamic acid- and leucine-rich protein 1 isoform X2</fullName>
    </submittedName>
</protein>
<dbReference type="InterPro" id="IPR016024">
    <property type="entry name" value="ARM-type_fold"/>
</dbReference>
<keyword evidence="3" id="KW-0539">Nucleus</keyword>
<dbReference type="Gene3D" id="1.25.10.10">
    <property type="entry name" value="Leucine-rich Repeat Variant"/>
    <property type="match status" value="1"/>
</dbReference>
<evidence type="ECO:0000313" key="7">
    <source>
        <dbReference type="Proteomes" id="UP001140949"/>
    </source>
</evidence>
<evidence type="ECO:0000256" key="1">
    <source>
        <dbReference type="ARBA" id="ARBA00004123"/>
    </source>
</evidence>
<dbReference type="Pfam" id="PF08167">
    <property type="entry name" value="RIX1"/>
    <property type="match status" value="1"/>
</dbReference>
<evidence type="ECO:0000256" key="3">
    <source>
        <dbReference type="ARBA" id="ARBA00023242"/>
    </source>
</evidence>
<feature type="compositionally biased region" description="Acidic residues" evidence="4">
    <location>
        <begin position="854"/>
        <end position="863"/>
    </location>
</feature>
<evidence type="ECO:0000313" key="6">
    <source>
        <dbReference type="EMBL" id="KAJ6811731.1"/>
    </source>
</evidence>
<proteinExistence type="inferred from homology"/>
<feature type="domain" description="Pre-rRNA-processing protein RIX1 N-terminal" evidence="5">
    <location>
        <begin position="31"/>
        <end position="223"/>
    </location>
</feature>
<dbReference type="EMBL" id="JANAVB010031417">
    <property type="protein sequence ID" value="KAJ6811731.1"/>
    <property type="molecule type" value="Genomic_DNA"/>
</dbReference>
<reference evidence="6" key="2">
    <citation type="submission" date="2023-04" db="EMBL/GenBank/DDBJ databases">
        <authorList>
            <person name="Bruccoleri R.E."/>
            <person name="Oakeley E.J."/>
            <person name="Faust A.-M."/>
            <person name="Dessus-Babus S."/>
            <person name="Altorfer M."/>
            <person name="Burckhardt D."/>
            <person name="Oertli M."/>
            <person name="Naumann U."/>
            <person name="Petersen F."/>
            <person name="Wong J."/>
        </authorList>
    </citation>
    <scope>NUCLEOTIDE SEQUENCE</scope>
    <source>
        <strain evidence="6">GSM-AAB239-AS_SAM_17_03QT</strain>
        <tissue evidence="6">Leaf</tissue>
    </source>
</reference>
<dbReference type="PANTHER" id="PTHR34105:SF1">
    <property type="entry name" value="PROLINE-, GLUTAMIC ACID- AND LEUCINE-RICH PROTEIN 1"/>
    <property type="match status" value="1"/>
</dbReference>
<gene>
    <name evidence="6" type="ORF">M6B38_150425</name>
</gene>
<dbReference type="InterPro" id="IPR012583">
    <property type="entry name" value="RIX1_N"/>
</dbReference>
<dbReference type="InterPro" id="IPR011989">
    <property type="entry name" value="ARM-like"/>
</dbReference>
<reference evidence="6" key="1">
    <citation type="journal article" date="2023" name="GigaByte">
        <title>Genome assembly of the bearded iris, Iris pallida Lam.</title>
        <authorList>
            <person name="Bruccoleri R.E."/>
            <person name="Oakeley E.J."/>
            <person name="Faust A.M.E."/>
            <person name="Altorfer M."/>
            <person name="Dessus-Babus S."/>
            <person name="Burckhardt D."/>
            <person name="Oertli M."/>
            <person name="Naumann U."/>
            <person name="Petersen F."/>
            <person name="Wong J."/>
        </authorList>
    </citation>
    <scope>NUCLEOTIDE SEQUENCE</scope>
    <source>
        <strain evidence="6">GSM-AAB239-AS_SAM_17_03QT</strain>
    </source>
</reference>
<feature type="region of interest" description="Disordered" evidence="4">
    <location>
        <begin position="799"/>
        <end position="863"/>
    </location>
</feature>
<dbReference type="GO" id="GO:0005634">
    <property type="term" value="C:nucleus"/>
    <property type="evidence" value="ECO:0007669"/>
    <property type="project" value="UniProtKB-SubCell"/>
</dbReference>
<dbReference type="GO" id="GO:0006364">
    <property type="term" value="P:rRNA processing"/>
    <property type="evidence" value="ECO:0007669"/>
    <property type="project" value="TreeGrafter"/>
</dbReference>
<name>A0AAX6F6S7_IRIPA</name>
<dbReference type="PANTHER" id="PTHR34105">
    <property type="entry name" value="PROLINE-, GLUTAMIC ACID- AND LEUCINE-RICH PROTEIN 1"/>
    <property type="match status" value="1"/>
</dbReference>
<keyword evidence="7" id="KW-1185">Reference proteome</keyword>
<evidence type="ECO:0000256" key="2">
    <source>
        <dbReference type="ARBA" id="ARBA00010511"/>
    </source>
</evidence>
<evidence type="ECO:0000256" key="4">
    <source>
        <dbReference type="SAM" id="MobiDB-lite"/>
    </source>
</evidence>
<comment type="caution">
    <text evidence="6">The sequence shown here is derived from an EMBL/GenBank/DDBJ whole genome shotgun (WGS) entry which is preliminary data.</text>
</comment>
<sequence>MASSDYVSGMNDPRLKSRILRSVARDLLPDDKRPFPSSSDLSSILSYVKTHGLLTERHSQPSDRKLIDGWRSAVDDWVDRLLSLVSSNMPDKCWAGICLLGVTCEECSSDRFLASYTLWFQKLLSTIQPPSSTHFIKVASCATLADLFTRLAVFSNLKKDATSLAGKLIQPVLQLLNENGTDSVWEGAVNLLCTLITLFPSSMLRHYDSIETVIVSRIMSAKCTGNWSKKFACCLALLPKVRGDEDSWSLLMQKILISINMHIDDAFQGLEEANAPQNMRLLVPPGKDPPPPLGGHLMSEPSDQATTNLRELLVPRVSSLMHCCCIMLTNPYPVQVTVPIHLLLALIGRVLRVDGSLHGALLQFTTPMHQELLCADLPVLHMDSLDLLIAVIKGVRSQFLPHAANVARLLTDYLRRAALPSIRVKVYSIMQILLISMGVGMALYLAEDIINNASVDLNDCPGSDTFSSRMCSSKLASEVSVQTSRRKRKHVSGLPVEQPNGTDAGVDAVNRKMLTPVSVKIAALGALQTLLTVGGSLRSECWRSNVDYLLITVATNACDAGWGIEGKCLNLIEEAPLSHGDFQLAALEALLASLLSPCHVRPPYLAQGLELFRRGKQETGAKVAAFCAHALLALEVLIHPRALPLVDAPVANSSVFDEGFNGGHQKVNIPSFLLDDPGFIDNYENDDNLEETALKENDDNLEETALNGLITKKDTENTEQLLEESIKEALVEKDVVKSVRGDGVELTCSAGEENAQPDKEPSTNDMMVDVRKTDLAIRNGSDLKTVHGASTDLVPALFSRDDMEPGKGHVVSSSSSSLAKDAPNVQSLGASDMERMLSYDSDSTSGSLPSIVDADPDSEPDFH</sequence>
<accession>A0AAX6F6S7</accession>
<dbReference type="SUPFAM" id="SSF48371">
    <property type="entry name" value="ARM repeat"/>
    <property type="match status" value="1"/>
</dbReference>
<dbReference type="AlphaFoldDB" id="A0AAX6F6S7"/>
<comment type="similarity">
    <text evidence="2">Belongs to the RIX1/PELP1 family.</text>
</comment>
<comment type="subcellular location">
    <subcellularLocation>
        <location evidence="1">Nucleus</location>
    </subcellularLocation>
</comment>
<dbReference type="Proteomes" id="UP001140949">
    <property type="component" value="Unassembled WGS sequence"/>
</dbReference>
<evidence type="ECO:0000259" key="5">
    <source>
        <dbReference type="Pfam" id="PF08167"/>
    </source>
</evidence>